<keyword evidence="3" id="KW-1185">Reference proteome</keyword>
<dbReference type="Proteomes" id="UP001597097">
    <property type="component" value="Unassembled WGS sequence"/>
</dbReference>
<feature type="compositionally biased region" description="Basic residues" evidence="1">
    <location>
        <begin position="48"/>
        <end position="69"/>
    </location>
</feature>
<evidence type="ECO:0000313" key="2">
    <source>
        <dbReference type="EMBL" id="MFD1545033.1"/>
    </source>
</evidence>
<proteinExistence type="predicted"/>
<gene>
    <name evidence="2" type="ORF">ACFSJ0_48880</name>
</gene>
<organism evidence="2 3">
    <name type="scientific">Nonomuraea guangzhouensis</name>
    <dbReference type="NCBI Taxonomy" id="1291555"/>
    <lineage>
        <taxon>Bacteria</taxon>
        <taxon>Bacillati</taxon>
        <taxon>Actinomycetota</taxon>
        <taxon>Actinomycetes</taxon>
        <taxon>Streptosporangiales</taxon>
        <taxon>Streptosporangiaceae</taxon>
        <taxon>Nonomuraea</taxon>
    </lineage>
</organism>
<dbReference type="Pfam" id="PF13384">
    <property type="entry name" value="HTH_23"/>
    <property type="match status" value="1"/>
</dbReference>
<comment type="caution">
    <text evidence="2">The sequence shown here is derived from an EMBL/GenBank/DDBJ whole genome shotgun (WGS) entry which is preliminary data.</text>
</comment>
<name>A0ABW4GQA2_9ACTN</name>
<dbReference type="RefSeq" id="WP_372454899.1">
    <property type="nucleotide sequence ID" value="NZ_JBHUCM010000045.1"/>
</dbReference>
<protein>
    <submittedName>
        <fullName evidence="2">Helix-turn-helix domain-containing protein</fullName>
    </submittedName>
</protein>
<evidence type="ECO:0000313" key="3">
    <source>
        <dbReference type="Proteomes" id="UP001597097"/>
    </source>
</evidence>
<evidence type="ECO:0000256" key="1">
    <source>
        <dbReference type="SAM" id="MobiDB-lite"/>
    </source>
</evidence>
<sequence length="126" mass="14638">MSRHRSGSSEKPQGPRALVREREEYFRLMDQGFSTREAAQMVGINLRTGKKWRNGHHSPGKGLKPKAPIHQKQVEHPAGPQRPPFRSSRYLNENERIHIADRVREGASIRQRGRPFQREEYFGDVI</sequence>
<dbReference type="EMBL" id="JBHUCM010000045">
    <property type="protein sequence ID" value="MFD1545033.1"/>
    <property type="molecule type" value="Genomic_DNA"/>
</dbReference>
<reference evidence="3" key="1">
    <citation type="journal article" date="2019" name="Int. J. Syst. Evol. Microbiol.">
        <title>The Global Catalogue of Microorganisms (GCM) 10K type strain sequencing project: providing services to taxonomists for standard genome sequencing and annotation.</title>
        <authorList>
            <consortium name="The Broad Institute Genomics Platform"/>
            <consortium name="The Broad Institute Genome Sequencing Center for Infectious Disease"/>
            <person name="Wu L."/>
            <person name="Ma J."/>
        </authorList>
    </citation>
    <scope>NUCLEOTIDE SEQUENCE [LARGE SCALE GENOMIC DNA]</scope>
    <source>
        <strain evidence="3">CGMCC 1.15399</strain>
    </source>
</reference>
<feature type="region of interest" description="Disordered" evidence="1">
    <location>
        <begin position="47"/>
        <end position="90"/>
    </location>
</feature>
<accession>A0ABW4GQA2</accession>